<dbReference type="InterPro" id="IPR025486">
    <property type="entry name" value="DUF4378"/>
</dbReference>
<evidence type="ECO:0000313" key="5">
    <source>
        <dbReference type="Proteomes" id="UP000652761"/>
    </source>
</evidence>
<feature type="compositionally biased region" description="Polar residues" evidence="1">
    <location>
        <begin position="477"/>
        <end position="497"/>
    </location>
</feature>
<keyword evidence="5" id="KW-1185">Reference proteome</keyword>
<feature type="region of interest" description="Disordered" evidence="1">
    <location>
        <begin position="210"/>
        <end position="237"/>
    </location>
</feature>
<dbReference type="OrthoDB" id="1079501at2759"/>
<dbReference type="PANTHER" id="PTHR34282">
    <property type="entry name" value="OS01G0228800 PROTEIN-RELATED"/>
    <property type="match status" value="1"/>
</dbReference>
<evidence type="ECO:0000259" key="2">
    <source>
        <dbReference type="Pfam" id="PF14309"/>
    </source>
</evidence>
<proteinExistence type="predicted"/>
<dbReference type="Pfam" id="PF14383">
    <property type="entry name" value="VARLMGL"/>
    <property type="match status" value="1"/>
</dbReference>
<name>A0A843W9S5_COLES</name>
<feature type="compositionally biased region" description="Basic and acidic residues" evidence="1">
    <location>
        <begin position="310"/>
        <end position="319"/>
    </location>
</feature>
<dbReference type="InterPro" id="IPR032795">
    <property type="entry name" value="DUF3741-assoc"/>
</dbReference>
<feature type="region of interest" description="Disordered" evidence="1">
    <location>
        <begin position="275"/>
        <end position="319"/>
    </location>
</feature>
<reference evidence="4" key="1">
    <citation type="submission" date="2017-07" db="EMBL/GenBank/DDBJ databases">
        <title>Taro Niue Genome Assembly and Annotation.</title>
        <authorList>
            <person name="Atibalentja N."/>
            <person name="Keating K."/>
            <person name="Fields C.J."/>
        </authorList>
    </citation>
    <scope>NUCLEOTIDE SEQUENCE</scope>
    <source>
        <strain evidence="4">Niue_2</strain>
        <tissue evidence="4">Leaf</tissue>
    </source>
</reference>
<feature type="compositionally biased region" description="Basic and acidic residues" evidence="1">
    <location>
        <begin position="592"/>
        <end position="608"/>
    </location>
</feature>
<feature type="domain" description="DUF3741" evidence="3">
    <location>
        <begin position="256"/>
        <end position="270"/>
    </location>
</feature>
<evidence type="ECO:0000259" key="3">
    <source>
        <dbReference type="Pfam" id="PF14383"/>
    </source>
</evidence>
<comment type="caution">
    <text evidence="4">The sequence shown here is derived from an EMBL/GenBank/DDBJ whole genome shotgun (WGS) entry which is preliminary data.</text>
</comment>
<gene>
    <name evidence="4" type="ORF">Taro_036941</name>
</gene>
<feature type="compositionally biased region" description="Basic and acidic residues" evidence="1">
    <location>
        <begin position="451"/>
        <end position="463"/>
    </location>
</feature>
<accession>A0A843W9S5</accession>
<organism evidence="4 5">
    <name type="scientific">Colocasia esculenta</name>
    <name type="common">Wild taro</name>
    <name type="synonym">Arum esculentum</name>
    <dbReference type="NCBI Taxonomy" id="4460"/>
    <lineage>
        <taxon>Eukaryota</taxon>
        <taxon>Viridiplantae</taxon>
        <taxon>Streptophyta</taxon>
        <taxon>Embryophyta</taxon>
        <taxon>Tracheophyta</taxon>
        <taxon>Spermatophyta</taxon>
        <taxon>Magnoliopsida</taxon>
        <taxon>Liliopsida</taxon>
        <taxon>Araceae</taxon>
        <taxon>Aroideae</taxon>
        <taxon>Colocasieae</taxon>
        <taxon>Colocasia</taxon>
    </lineage>
</organism>
<feature type="compositionally biased region" description="Basic and acidic residues" evidence="1">
    <location>
        <begin position="532"/>
        <end position="550"/>
    </location>
</feature>
<dbReference type="Proteomes" id="UP000652761">
    <property type="component" value="Unassembled WGS sequence"/>
</dbReference>
<dbReference type="PANTHER" id="PTHR34282:SF2">
    <property type="entry name" value="DUF3741 DOMAIN-CONTAINING PROTEIN"/>
    <property type="match status" value="1"/>
</dbReference>
<evidence type="ECO:0000256" key="1">
    <source>
        <dbReference type="SAM" id="MobiDB-lite"/>
    </source>
</evidence>
<sequence>MHSGSQKPGVYRSSLRGSLLAGCEDTGKAGCGTSRKPKNSATAPMGVSAVGHRGRGDSGSTYTGGWEEESARDCRGNSDLQLLHLSREAQKLNQMIDSWSKSPNFDGRPTGIAADLLRGALDLQESLFMLEKLQEASGFVADARRRNSCDAMEEEMGALGMGLMGSRRFESSSCRVTAQAPRIPVDGSSRNRREELKKVIQTSLHRQNLVTISSDEEKAPSGRSLKLPPRNGFGDAWVEEGHKREGSGSAAAGQKKAKAPNLIARLMGLEEAFSEDLQPTVSSRPERRKNPVQPRQFFDVEMPKASKPPSPEEKPAPERKTLREIIDAVQFKGLLRGERSEEPQARSLAEQYFRWLPAVGEAPPIVIIKPITSAGLEEEEAQRGLYMETNHAPPMQEKGQFSRAVEAAAPRSILPMQLENRVERPVAKDKVEVRCKNNTSASSYLKKLKREMSRMRQEPDEMQRLVPDGGRLESRSVRSVTASGPQTKATSSIPTRNPESRRPVHAKNHVSAQESSSNHVERRSGKPAATRKAMDSAKERKITGTRHAKEPAIPTQVDSPTSSREENIETIPVQEKTISEILSSTLPSNVPPREREQNPVITKRDAGKDSSFHCEVMPKRIHGGGGNPHAARLPDKDTECLIKVPAESTEELKLLLLCSPSFLLHAQELFNIHHHQPADFHRPETKQWTALGGSKLLVDCSTELMASRSRRLELLSHPLSQSSLKRRPEFKISMDRLVDEISEGIENLRSYSGGGDAAKDSLYERLERDLMCKRVFARGAWDGGWIEVVPIEEAEGTLRDVEKLVLNDLIAEAAVELVR</sequence>
<feature type="region of interest" description="Disordered" evidence="1">
    <location>
        <begin position="26"/>
        <end position="73"/>
    </location>
</feature>
<dbReference type="AlphaFoldDB" id="A0A843W9S5"/>
<protein>
    <recommendedName>
        <fullName evidence="6">DUF3741 domain-containing protein</fullName>
    </recommendedName>
</protein>
<dbReference type="Pfam" id="PF14309">
    <property type="entry name" value="DUF4378"/>
    <property type="match status" value="1"/>
</dbReference>
<dbReference type="EMBL" id="NMUH01003162">
    <property type="protein sequence ID" value="MQM04147.1"/>
    <property type="molecule type" value="Genomic_DNA"/>
</dbReference>
<evidence type="ECO:0000313" key="4">
    <source>
        <dbReference type="EMBL" id="MQM04147.1"/>
    </source>
</evidence>
<evidence type="ECO:0008006" key="6">
    <source>
        <dbReference type="Google" id="ProtNLM"/>
    </source>
</evidence>
<feature type="region of interest" description="Disordered" evidence="1">
    <location>
        <begin position="451"/>
        <end position="608"/>
    </location>
</feature>
<feature type="domain" description="DUF4378" evidence="2">
    <location>
        <begin position="693"/>
        <end position="812"/>
    </location>
</feature>